<dbReference type="PANTHER" id="PTHR24248">
    <property type="entry name" value="ADRENERGIC RECEPTOR-RELATED G-PROTEIN COUPLED RECEPTOR"/>
    <property type="match status" value="1"/>
</dbReference>
<evidence type="ECO:0000256" key="4">
    <source>
        <dbReference type="ARBA" id="ARBA00022692"/>
    </source>
</evidence>
<evidence type="ECO:0000259" key="12">
    <source>
        <dbReference type="PROSITE" id="PS50262"/>
    </source>
</evidence>
<dbReference type="OMA" id="XANTFVL"/>
<dbReference type="GO" id="GO:0071880">
    <property type="term" value="P:adenylate cyclase-activating adrenergic receptor signaling pathway"/>
    <property type="evidence" value="ECO:0007669"/>
    <property type="project" value="TreeGrafter"/>
</dbReference>
<protein>
    <submittedName>
        <fullName evidence="13">Alpha-1A adrenergic receptor</fullName>
    </submittedName>
</protein>
<evidence type="ECO:0000313" key="13">
    <source>
        <dbReference type="EMBL" id="OXA45253.1"/>
    </source>
</evidence>
<dbReference type="CDD" id="cd14967">
    <property type="entry name" value="7tmA_amine_R-like"/>
    <property type="match status" value="1"/>
</dbReference>
<reference evidence="13 14" key="1">
    <citation type="submission" date="2015-12" db="EMBL/GenBank/DDBJ databases">
        <title>The genome of Folsomia candida.</title>
        <authorList>
            <person name="Faddeeva A."/>
            <person name="Derks M.F."/>
            <person name="Anvar Y."/>
            <person name="Smit S."/>
            <person name="Van Straalen N."/>
            <person name="Roelofs D."/>
        </authorList>
    </citation>
    <scope>NUCLEOTIDE SEQUENCE [LARGE SCALE GENOMIC DNA]</scope>
    <source>
        <strain evidence="13 14">VU population</strain>
        <tissue evidence="13">Whole body</tissue>
    </source>
</reference>
<keyword evidence="6" id="KW-0297">G-protein coupled receptor</keyword>
<evidence type="ECO:0000256" key="1">
    <source>
        <dbReference type="ARBA" id="ARBA00004651"/>
    </source>
</evidence>
<accession>A0A226DJ03</accession>
<dbReference type="EMBL" id="LNIX01000018">
    <property type="protein sequence ID" value="OXA45253.1"/>
    <property type="molecule type" value="Genomic_DNA"/>
</dbReference>
<evidence type="ECO:0000256" key="2">
    <source>
        <dbReference type="ARBA" id="ARBA00010663"/>
    </source>
</evidence>
<name>A0A226DJ03_FOLCA</name>
<evidence type="ECO:0000256" key="5">
    <source>
        <dbReference type="ARBA" id="ARBA00022989"/>
    </source>
</evidence>
<dbReference type="SMART" id="SM01381">
    <property type="entry name" value="7TM_GPCR_Srsx"/>
    <property type="match status" value="1"/>
</dbReference>
<evidence type="ECO:0000256" key="10">
    <source>
        <dbReference type="ARBA" id="ARBA00023224"/>
    </source>
</evidence>
<dbReference type="OrthoDB" id="10042731at2759"/>
<dbReference type="SUPFAM" id="SSF81321">
    <property type="entry name" value="Family A G protein-coupled receptor-like"/>
    <property type="match status" value="1"/>
</dbReference>
<feature type="transmembrane region" description="Helical" evidence="11">
    <location>
        <begin position="194"/>
        <end position="215"/>
    </location>
</feature>
<dbReference type="Gene3D" id="1.20.1070.10">
    <property type="entry name" value="Rhodopsin 7-helix transmembrane proteins"/>
    <property type="match status" value="1"/>
</dbReference>
<dbReference type="Pfam" id="PF00001">
    <property type="entry name" value="7tm_1"/>
    <property type="match status" value="1"/>
</dbReference>
<keyword evidence="3" id="KW-1003">Cell membrane</keyword>
<dbReference type="GO" id="GO:0005886">
    <property type="term" value="C:plasma membrane"/>
    <property type="evidence" value="ECO:0007669"/>
    <property type="project" value="UniProtKB-SubCell"/>
</dbReference>
<organism evidence="13 14">
    <name type="scientific">Folsomia candida</name>
    <name type="common">Springtail</name>
    <dbReference type="NCBI Taxonomy" id="158441"/>
    <lineage>
        <taxon>Eukaryota</taxon>
        <taxon>Metazoa</taxon>
        <taxon>Ecdysozoa</taxon>
        <taxon>Arthropoda</taxon>
        <taxon>Hexapoda</taxon>
        <taxon>Collembola</taxon>
        <taxon>Entomobryomorpha</taxon>
        <taxon>Isotomoidea</taxon>
        <taxon>Isotomidae</taxon>
        <taxon>Proisotominae</taxon>
        <taxon>Folsomia</taxon>
    </lineage>
</organism>
<dbReference type="GO" id="GO:0004930">
    <property type="term" value="F:G protein-coupled receptor activity"/>
    <property type="evidence" value="ECO:0007669"/>
    <property type="project" value="UniProtKB-KW"/>
</dbReference>
<dbReference type="AlphaFoldDB" id="A0A226DJ03"/>
<feature type="transmembrane region" description="Helical" evidence="11">
    <location>
        <begin position="71"/>
        <end position="93"/>
    </location>
</feature>
<comment type="caution">
    <text evidence="13">The sequence shown here is derived from an EMBL/GenBank/DDBJ whole genome shotgun (WGS) entry which is preliminary data.</text>
</comment>
<keyword evidence="4 11" id="KW-0812">Transmembrane</keyword>
<feature type="domain" description="G-protein coupled receptors family 1 profile" evidence="12">
    <location>
        <begin position="50"/>
        <end position="301"/>
    </location>
</feature>
<dbReference type="PROSITE" id="PS50262">
    <property type="entry name" value="G_PROTEIN_RECEP_F1_2"/>
    <property type="match status" value="1"/>
</dbReference>
<evidence type="ECO:0000256" key="6">
    <source>
        <dbReference type="ARBA" id="ARBA00023040"/>
    </source>
</evidence>
<dbReference type="Proteomes" id="UP000198287">
    <property type="component" value="Unassembled WGS sequence"/>
</dbReference>
<feature type="transmembrane region" description="Helical" evidence="11">
    <location>
        <begin position="113"/>
        <end position="134"/>
    </location>
</feature>
<keyword evidence="9 13" id="KW-0675">Receptor</keyword>
<evidence type="ECO:0000256" key="3">
    <source>
        <dbReference type="ARBA" id="ARBA00022475"/>
    </source>
</evidence>
<keyword evidence="10" id="KW-0807">Transducer</keyword>
<feature type="transmembrane region" description="Helical" evidence="11">
    <location>
        <begin position="283"/>
        <end position="303"/>
    </location>
</feature>
<feature type="transmembrane region" description="Helical" evidence="11">
    <location>
        <begin position="250"/>
        <end position="271"/>
    </location>
</feature>
<comment type="similarity">
    <text evidence="2">Belongs to the G-protein coupled receptor 1 family.</text>
</comment>
<keyword evidence="5 11" id="KW-1133">Transmembrane helix</keyword>
<sequence length="345" mass="39514">MKETSLMTNRTTLEDKPLILLEDYPPLEWTLSRTVKSTIFGLIIILTILGNLLALWVFFRYRKQLRSPTHYFLANLALADLFVGVFSLPYLAVFSVTLRWYFGREWCYYWTLGHYWFCSSSILSTLGVCIERFVGVRNPLKHLSVMNKRTIFKMMAGIWILAGMLSVGPFLIWLERPTNDALRCIINLTKGHVIVASVGIFHIPAGIMVVLYYLIYRAATAPLKTIGESTASNQNTGAQRSKQVRLAKKLSFLVGFLIISYLPMFTMLLILGFDRNFIPLEVYLLAAWLRYFNSCANPIVYIFSAPGYKKAFKAMFYSDQNPPRDGTNSSVYFSSNQNIRTTEDK</sequence>
<dbReference type="PANTHER" id="PTHR24248:SF199">
    <property type="entry name" value="IP13425P-RELATED"/>
    <property type="match status" value="1"/>
</dbReference>
<evidence type="ECO:0000256" key="9">
    <source>
        <dbReference type="ARBA" id="ARBA00023170"/>
    </source>
</evidence>
<dbReference type="STRING" id="158441.A0A226DJ03"/>
<keyword evidence="14" id="KW-1185">Reference proteome</keyword>
<feature type="transmembrane region" description="Helical" evidence="11">
    <location>
        <begin position="155"/>
        <end position="174"/>
    </location>
</feature>
<feature type="transmembrane region" description="Helical" evidence="11">
    <location>
        <begin position="39"/>
        <end position="59"/>
    </location>
</feature>
<evidence type="ECO:0000256" key="8">
    <source>
        <dbReference type="ARBA" id="ARBA00023157"/>
    </source>
</evidence>
<evidence type="ECO:0000256" key="7">
    <source>
        <dbReference type="ARBA" id="ARBA00023136"/>
    </source>
</evidence>
<proteinExistence type="inferred from homology"/>
<evidence type="ECO:0000256" key="11">
    <source>
        <dbReference type="SAM" id="Phobius"/>
    </source>
</evidence>
<keyword evidence="8" id="KW-1015">Disulfide bond</keyword>
<gene>
    <name evidence="13" type="ORF">Fcan01_20348</name>
</gene>
<keyword evidence="7 11" id="KW-0472">Membrane</keyword>
<dbReference type="PRINTS" id="PR00237">
    <property type="entry name" value="GPCRRHODOPSN"/>
</dbReference>
<dbReference type="InterPro" id="IPR000276">
    <property type="entry name" value="GPCR_Rhodpsn"/>
</dbReference>
<comment type="subcellular location">
    <subcellularLocation>
        <location evidence="1">Cell membrane</location>
        <topology evidence="1">Multi-pass membrane protein</topology>
    </subcellularLocation>
</comment>
<dbReference type="GO" id="GO:0043410">
    <property type="term" value="P:positive regulation of MAPK cascade"/>
    <property type="evidence" value="ECO:0007669"/>
    <property type="project" value="TreeGrafter"/>
</dbReference>
<evidence type="ECO:0000313" key="14">
    <source>
        <dbReference type="Proteomes" id="UP000198287"/>
    </source>
</evidence>
<dbReference type="InterPro" id="IPR017452">
    <property type="entry name" value="GPCR_Rhodpsn_7TM"/>
</dbReference>